<feature type="region of interest" description="Disordered" evidence="1">
    <location>
        <begin position="1454"/>
        <end position="1495"/>
    </location>
</feature>
<feature type="region of interest" description="Disordered" evidence="1">
    <location>
        <begin position="656"/>
        <end position="713"/>
    </location>
</feature>
<feature type="compositionally biased region" description="Low complexity" evidence="1">
    <location>
        <begin position="2531"/>
        <end position="2549"/>
    </location>
</feature>
<feature type="region of interest" description="Disordered" evidence="1">
    <location>
        <begin position="626"/>
        <end position="645"/>
    </location>
</feature>
<dbReference type="Proteomes" id="UP000076408">
    <property type="component" value="Unassembled WGS sequence"/>
</dbReference>
<feature type="compositionally biased region" description="Basic and acidic residues" evidence="1">
    <location>
        <begin position="875"/>
        <end position="910"/>
    </location>
</feature>
<evidence type="ECO:0000259" key="2">
    <source>
        <dbReference type="Pfam" id="PF07001"/>
    </source>
</evidence>
<proteinExistence type="predicted"/>
<feature type="compositionally biased region" description="Polar residues" evidence="1">
    <location>
        <begin position="212"/>
        <end position="223"/>
    </location>
</feature>
<feature type="compositionally biased region" description="Low complexity" evidence="1">
    <location>
        <begin position="787"/>
        <end position="807"/>
    </location>
</feature>
<evidence type="ECO:0000313" key="3">
    <source>
        <dbReference type="EnsemblMetazoa" id="ASTEI10458-PA"/>
    </source>
</evidence>
<feature type="region of interest" description="Disordered" evidence="1">
    <location>
        <begin position="195"/>
        <end position="323"/>
    </location>
</feature>
<feature type="region of interest" description="Disordered" evidence="1">
    <location>
        <begin position="335"/>
        <end position="478"/>
    </location>
</feature>
<feature type="domain" description="BAT2 N-terminal" evidence="2">
    <location>
        <begin position="1"/>
        <end position="162"/>
    </location>
</feature>
<feature type="compositionally biased region" description="Gly residues" evidence="1">
    <location>
        <begin position="201"/>
        <end position="211"/>
    </location>
</feature>
<feature type="region of interest" description="Disordered" evidence="1">
    <location>
        <begin position="521"/>
        <end position="608"/>
    </location>
</feature>
<evidence type="ECO:0000313" key="4">
    <source>
        <dbReference type="Proteomes" id="UP000076408"/>
    </source>
</evidence>
<feature type="compositionally biased region" description="Low complexity" evidence="1">
    <location>
        <begin position="2028"/>
        <end position="2167"/>
    </location>
</feature>
<feature type="compositionally biased region" description="Polar residues" evidence="1">
    <location>
        <begin position="2508"/>
        <end position="2522"/>
    </location>
</feature>
<feature type="region of interest" description="Disordered" evidence="1">
    <location>
        <begin position="1355"/>
        <end position="1427"/>
    </location>
</feature>
<keyword evidence="4" id="KW-1185">Reference proteome</keyword>
<feature type="compositionally biased region" description="Low complexity" evidence="1">
    <location>
        <begin position="676"/>
        <end position="691"/>
    </location>
</feature>
<feature type="compositionally biased region" description="Polar residues" evidence="1">
    <location>
        <begin position="335"/>
        <end position="349"/>
    </location>
</feature>
<dbReference type="PANTHER" id="PTHR14038">
    <property type="entry name" value="BAT2 HLA-B-ASSOCIATED TRANSCRIPT 2"/>
    <property type="match status" value="1"/>
</dbReference>
<feature type="compositionally biased region" description="Basic and acidic residues" evidence="1">
    <location>
        <begin position="1011"/>
        <end position="1025"/>
    </location>
</feature>
<feature type="compositionally biased region" description="Low complexity" evidence="1">
    <location>
        <begin position="369"/>
        <end position="398"/>
    </location>
</feature>
<feature type="compositionally biased region" description="Low complexity" evidence="1">
    <location>
        <begin position="969"/>
        <end position="981"/>
    </location>
</feature>
<feature type="region of interest" description="Disordered" evidence="1">
    <location>
        <begin position="1561"/>
        <end position="1581"/>
    </location>
</feature>
<feature type="region of interest" description="Disordered" evidence="1">
    <location>
        <begin position="29"/>
        <end position="172"/>
    </location>
</feature>
<feature type="compositionally biased region" description="Polar residues" evidence="1">
    <location>
        <begin position="90"/>
        <end position="138"/>
    </location>
</feature>
<feature type="compositionally biased region" description="Polar residues" evidence="1">
    <location>
        <begin position="149"/>
        <end position="172"/>
    </location>
</feature>
<dbReference type="Pfam" id="PF07001">
    <property type="entry name" value="BAT2_N"/>
    <property type="match status" value="1"/>
</dbReference>
<feature type="compositionally biased region" description="Basic and acidic residues" evidence="1">
    <location>
        <begin position="1377"/>
        <end position="1387"/>
    </location>
</feature>
<feature type="region of interest" description="Disordered" evidence="1">
    <location>
        <begin position="1985"/>
        <end position="2167"/>
    </location>
</feature>
<feature type="compositionally biased region" description="Basic and acidic residues" evidence="1">
    <location>
        <begin position="581"/>
        <end position="591"/>
    </location>
</feature>
<feature type="compositionally biased region" description="Polar residues" evidence="1">
    <location>
        <begin position="1462"/>
        <end position="1480"/>
    </location>
</feature>
<dbReference type="InterPro" id="IPR009738">
    <property type="entry name" value="BAT2_N"/>
</dbReference>
<feature type="compositionally biased region" description="Low complexity" evidence="1">
    <location>
        <begin position="1991"/>
        <end position="2021"/>
    </location>
</feature>
<feature type="region of interest" description="Disordered" evidence="1">
    <location>
        <begin position="2462"/>
        <end position="2489"/>
    </location>
</feature>
<feature type="compositionally biased region" description="Polar residues" evidence="1">
    <location>
        <begin position="1389"/>
        <end position="1398"/>
    </location>
</feature>
<feature type="compositionally biased region" description="Low complexity" evidence="1">
    <location>
        <begin position="1360"/>
        <end position="1369"/>
    </location>
</feature>
<feature type="region of interest" description="Disordered" evidence="1">
    <location>
        <begin position="2508"/>
        <end position="2555"/>
    </location>
</feature>
<name>A0A182YPS2_ANOST</name>
<feature type="compositionally biased region" description="Low complexity" evidence="1">
    <location>
        <begin position="999"/>
        <end position="1010"/>
    </location>
</feature>
<feature type="region of interest" description="Disordered" evidence="1">
    <location>
        <begin position="1151"/>
        <end position="1198"/>
    </location>
</feature>
<feature type="compositionally biased region" description="Basic and acidic residues" evidence="1">
    <location>
        <begin position="697"/>
        <end position="713"/>
    </location>
</feature>
<feature type="compositionally biased region" description="Polar residues" evidence="1">
    <location>
        <begin position="2220"/>
        <end position="2235"/>
    </location>
</feature>
<evidence type="ECO:0000256" key="1">
    <source>
        <dbReference type="SAM" id="MobiDB-lite"/>
    </source>
</evidence>
<feature type="compositionally biased region" description="Polar residues" evidence="1">
    <location>
        <begin position="808"/>
        <end position="830"/>
    </location>
</feature>
<dbReference type="VEuPathDB" id="VectorBase:ASTEI20_031452"/>
<feature type="compositionally biased region" description="Basic and acidic residues" evidence="1">
    <location>
        <begin position="656"/>
        <end position="667"/>
    </location>
</feature>
<dbReference type="VEuPathDB" id="VectorBase:ASTE003691"/>
<dbReference type="GO" id="GO:0030154">
    <property type="term" value="P:cell differentiation"/>
    <property type="evidence" value="ECO:0007669"/>
    <property type="project" value="TreeGrafter"/>
</dbReference>
<feature type="region of interest" description="Disordered" evidence="1">
    <location>
        <begin position="786"/>
        <end position="830"/>
    </location>
</feature>
<feature type="region of interest" description="Disordered" evidence="1">
    <location>
        <begin position="848"/>
        <end position="1026"/>
    </location>
</feature>
<feature type="compositionally biased region" description="Low complexity" evidence="1">
    <location>
        <begin position="449"/>
        <end position="458"/>
    </location>
</feature>
<accession>A0A182YPS2</accession>
<feature type="compositionally biased region" description="Polar residues" evidence="1">
    <location>
        <begin position="921"/>
        <end position="955"/>
    </location>
</feature>
<feature type="region of interest" description="Disordered" evidence="1">
    <location>
        <begin position="1052"/>
        <end position="1073"/>
    </location>
</feature>
<reference evidence="3" key="2">
    <citation type="submission" date="2020-05" db="UniProtKB">
        <authorList>
            <consortium name="EnsemblMetazoa"/>
        </authorList>
    </citation>
    <scope>IDENTIFICATION</scope>
    <source>
        <strain evidence="3">Indian</strain>
    </source>
</reference>
<feature type="compositionally biased region" description="Basic and acidic residues" evidence="1">
    <location>
        <begin position="534"/>
        <end position="573"/>
    </location>
</feature>
<sequence length="2560" mass="271860">MNTLGGTRGERNAKPKFAALDINKLYITSRGESLEPSSQKSAVPRKHGMQSLGKVPTARRAPANLPSLKAEVGNPGEQSGTWISDHIEGQNLTKSSSDLLDRNTASPNPSVSNSSIQQQTASLTNSKSCESSWNTNEFPSLDGTGSYGGNVTSKSQQFQDPHPGGSQSIMRPHNDTQFRIQQKGSNVRGTVSNVAAEDVDGGGGGGGGGNNLSGSTMATNCQSPPLPPQFRALLPPFMQRGSDSGLSGNENEGGSSSLPTPSAASHLSTSAMSSDAKNNNIVPNANNNGNNLDNSKISSNSGNSGKRSNNNEGSGISNSTFGTVNTATNVTKLSNQFPQKQPPSSALHSQQQQNNRIGGGNNFSSMSTARGGRVVRGASGASSNAGSEGSAERASGAGYNDNYQHANRRGGMNHQPRYANRSMTGAGAGNYNSSVGHVRSDGGGGAGGHVAASGNAGSPSGFHEDSRNSHPPYGSNVVAEQEVVVRPIIRDEELQRLEAIAKDEGWAKDYEFDYNQKLEFSDDESEINSAPTAVKEKHATSVKEDTFEKRASGPNAEKETDSEKVDRNNRGQEHVATGPTGHKERELKQDQESNSVQANVGSGMRGEGAMINVITPGGLDAAEAKERIKQRREEDQRREIERKQAAARKLQELEEKLSRKKNDDTIDSKPGTIDKGSNVGVNVSVSAASNVPSTNTRMEEEKSGEGVAEHSSERTISIKIRGKSGERANVKEIRYDYGAGGGVARHDRDAGNLVGGSTGTNWDMPGFSKTFQSNLPPRFQKRKLERNTSGSNLSTNANNTASNQNVSRITNSYSSSGSTGPAGTNSGSEIKSTIPFAQQYDPRYIHNQQTYGRGGTANAMSNSRRSLTTTSGASIRDRDERQRQQYDTRDTQTQREATKEKTDMTEDNSRFDVAFGGASQDLASNQTKQNTGGRITPQLARSLSESSNRKTSISSDENHHAVGHHPHHTSSSTHNSGSGVTKAGNYGREKSWETEAEKGSTASSPASFSGSERHREIPLRFDNDQPKQILHRVKEVTSQVSDVVKEDKIASKRIAKSEESEESQKDAGIESGDHSICDSVATLQDSKANIAIDATDPDNNPVDTVAAAEKLNKIFQAEEASSFGAVEATTKENVENECSKDVAHFDASHQSRILSGTDDKKQLATSSVTTAGASSQQHNGKKKGVPLIQQQQHPRDNHMTPAADHVVVVTVGDTIAQMYRDPLLLCEVELAVGTELEEVNRVGVGSRSYNQDYWSESEFSEEGFDEQPKHNLHQKNYNHSMMGIAGVQSTDTGNAASKEGFVPRGEPSRRGRGGGNVGSTVVVASLSNTAIRQKQQHAPFAGCGVSSMDAAGSISKKMEGYGPPSSKSPFGGGTVNSDDRNTKHRVGDSLSSNASAASPTRDDRDVQKRPRPISFTDAGKGTEDVPSSIDHEKLCALAGEGKPGAIEVRNDESHFTEDNHASQKSGGRSSVTDNPMTMESSDACAAKQSGTLMEDTKAKTKGIMTPINNKIGSSLAVQQQPKSVTSLAGGNTNIAANNNSLDSNVPSTGNVRGAGNNLSVTRKQQQTVSRGQGAKLSNSDTLTDISSGSNVTQAVPTLMTINNSGNKAAANMVARPTTMGIEGERSSHLQQQQSVTDKLAATSPVNNAKTDNDKHNLDGNTPPVNTIIFENTNYKSGVSVAGRSGSSSSPVVGDCGGVGGDTTINSLRRQQSGNSVTNFGSKVNTGIMNEKMAGAAAGVVGALQSITSSASAHRPIASPTVTTANEGGLQQHNIVGGSQRTALSTGVPKQQPCNIIASSLQGIPFQKSESDYKDIKSYAFETDISHLIDGDKGIQQQSSVSAGLCLSKSIDAEGGGSNHGGGVAASAKNMISPSTADLNMKIASVKKVWEMPTVPEQAGSVVNAGSSSSGNRVNVANEHAVSGDGSGVGSGSNVHLKSNFVRGPHHVSHQPQYQHPHPGGANHHAHQTHGAHPSYAAAFGADSDSLVDHFNNSNSQPQKQLQQHQSQHSLQQHSQQIQRQQQQHKEQPPNMQQLQQLHQQSQQTQHKSQTQSQSQQQSQLQTQPPSQSQPQSQTQTSQAQSQAQSQLKAQQQSQQMPQQLTQSQPQQHPHQHQQQHQQQHPTHKQSPLQQQLQQHPVQQHPQQMQQSHHQQSLQLQHQQQTQQSQQQHVSSVGVQQQQQQQQQHQAAVAVSLGLNKQHPVADALAAAVAANVNVCKVKPTQQNNSSGMHQSSSMGLSPPPQMQSGSIPSAPQPFYPAQYGVSAIPSPPAVLYNSPAVAAAAMNSQGGLYNAFQIEPSGRSQFSQFPGHYGTSGTAGPYNAYMTTPTNMQAGPTPEMFQSLSSQFRMGSVQSPYNQTTQMGNPNTMLISSNNSSLMSSSVKSSTQQIGAIGQPKPNGGGSVSQPPYGQQYLNMFPPAPLQNTAANYYSGSGGNQTAFFGTAAATGAGTQNAYGIPAGAVAASNMFGSHGGQNPSNTPQPPPPQQQMPNYSSQFLNSPLLAATNPAMNQQQYRGAPNNSSQHSGANAAAYIKSNQSPQSSHIQQQQQQQQQDTVSYYSFYHK</sequence>
<dbReference type="PANTHER" id="PTHR14038:SF0">
    <property type="entry name" value="LP18708P"/>
    <property type="match status" value="1"/>
</dbReference>
<organism evidence="3 4">
    <name type="scientific">Anopheles stephensi</name>
    <name type="common">Indo-Pakistan malaria mosquito</name>
    <dbReference type="NCBI Taxonomy" id="30069"/>
    <lineage>
        <taxon>Eukaryota</taxon>
        <taxon>Metazoa</taxon>
        <taxon>Ecdysozoa</taxon>
        <taxon>Arthropoda</taxon>
        <taxon>Hexapoda</taxon>
        <taxon>Insecta</taxon>
        <taxon>Pterygota</taxon>
        <taxon>Neoptera</taxon>
        <taxon>Endopterygota</taxon>
        <taxon>Diptera</taxon>
        <taxon>Nematocera</taxon>
        <taxon>Culicoidea</taxon>
        <taxon>Culicidae</taxon>
        <taxon>Anophelinae</taxon>
        <taxon>Anopheles</taxon>
    </lineage>
</organism>
<reference evidence="4" key="1">
    <citation type="journal article" date="2014" name="Genome Biol.">
        <title>Genome analysis of a major urban malaria vector mosquito, Anopheles stephensi.</title>
        <authorList>
            <person name="Jiang X."/>
            <person name="Peery A."/>
            <person name="Hall A.B."/>
            <person name="Sharma A."/>
            <person name="Chen X.G."/>
            <person name="Waterhouse R.M."/>
            <person name="Komissarov A."/>
            <person name="Riehle M.M."/>
            <person name="Shouche Y."/>
            <person name="Sharakhova M.V."/>
            <person name="Lawson D."/>
            <person name="Pakpour N."/>
            <person name="Arensburger P."/>
            <person name="Davidson V.L."/>
            <person name="Eiglmeier K."/>
            <person name="Emrich S."/>
            <person name="George P."/>
            <person name="Kennedy R.C."/>
            <person name="Mane S.P."/>
            <person name="Maslen G."/>
            <person name="Oringanje C."/>
            <person name="Qi Y."/>
            <person name="Settlage R."/>
            <person name="Tojo M."/>
            <person name="Tubio J.M."/>
            <person name="Unger M.F."/>
            <person name="Wang B."/>
            <person name="Vernick K.D."/>
            <person name="Ribeiro J.M."/>
            <person name="James A.A."/>
            <person name="Michel K."/>
            <person name="Riehle M.A."/>
            <person name="Luckhart S."/>
            <person name="Sharakhov I.V."/>
            <person name="Tu Z."/>
        </authorList>
    </citation>
    <scope>NUCLEOTIDE SEQUENCE [LARGE SCALE GENOMIC DNA]</scope>
    <source>
        <strain evidence="4">Indian</strain>
    </source>
</reference>
<feature type="compositionally biased region" description="Polar residues" evidence="1">
    <location>
        <begin position="858"/>
        <end position="873"/>
    </location>
</feature>
<dbReference type="InterPro" id="IPR033184">
    <property type="entry name" value="PRRC2"/>
</dbReference>
<feature type="compositionally biased region" description="Low complexity" evidence="1">
    <location>
        <begin position="241"/>
        <end position="258"/>
    </location>
</feature>
<feature type="compositionally biased region" description="Basic and acidic residues" evidence="1">
    <location>
        <begin position="987"/>
        <end position="998"/>
    </location>
</feature>
<feature type="compositionally biased region" description="Low complexity" evidence="1">
    <location>
        <begin position="1164"/>
        <end position="1175"/>
    </location>
</feature>
<feature type="region of interest" description="Disordered" evidence="1">
    <location>
        <begin position="1919"/>
        <end position="1970"/>
    </location>
</feature>
<feature type="region of interest" description="Disordered" evidence="1">
    <location>
        <begin position="2220"/>
        <end position="2247"/>
    </location>
</feature>
<dbReference type="STRING" id="30069.A0A182YPS2"/>
<dbReference type="EnsemblMetazoa" id="ASTEI10458-RA">
    <property type="protein sequence ID" value="ASTEI10458-PA"/>
    <property type="gene ID" value="ASTEI10458"/>
</dbReference>
<dbReference type="OMA" id="YNAFQIE"/>
<feature type="compositionally biased region" description="Low complexity" evidence="1">
    <location>
        <begin position="278"/>
        <end position="319"/>
    </location>
</feature>
<protein>
    <submittedName>
        <fullName evidence="3">BAT2_N domain-containing protein</fullName>
    </submittedName>
</protein>
<feature type="region of interest" description="Disordered" evidence="1">
    <location>
        <begin position="1294"/>
        <end position="1317"/>
    </location>
</feature>
<dbReference type="VEuPathDB" id="VectorBase:ASTEI10458"/>
<feature type="compositionally biased region" description="Polar residues" evidence="1">
    <location>
        <begin position="259"/>
        <end position="277"/>
    </location>
</feature>